<evidence type="ECO:0008006" key="3">
    <source>
        <dbReference type="Google" id="ProtNLM"/>
    </source>
</evidence>
<proteinExistence type="predicted"/>
<dbReference type="RefSeq" id="WP_212786611.1">
    <property type="nucleotide sequence ID" value="NZ_AP019536.1"/>
</dbReference>
<dbReference type="EMBL" id="AP019536">
    <property type="protein sequence ID" value="BBI99008.1"/>
    <property type="molecule type" value="Genomic_DNA"/>
</dbReference>
<dbReference type="InterPro" id="IPR018673">
    <property type="entry name" value="DUF2141"/>
</dbReference>
<dbReference type="KEGG" id="fku:FGKAn22_07010"/>
<keyword evidence="2" id="KW-1185">Reference proteome</keyword>
<accession>A0AAN1SXZ2</accession>
<organism evidence="1 2">
    <name type="scientific">Ferrigenium kumadai</name>
    <dbReference type="NCBI Taxonomy" id="1682490"/>
    <lineage>
        <taxon>Bacteria</taxon>
        <taxon>Pseudomonadati</taxon>
        <taxon>Pseudomonadota</taxon>
        <taxon>Betaproteobacteria</taxon>
        <taxon>Nitrosomonadales</taxon>
        <taxon>Gallionellaceae</taxon>
        <taxon>Ferrigenium</taxon>
    </lineage>
</organism>
<gene>
    <name evidence="1" type="ORF">FGKAn22_07010</name>
</gene>
<name>A0AAN1SXZ2_9PROT</name>
<dbReference type="AlphaFoldDB" id="A0AAN1SXZ2"/>
<dbReference type="Pfam" id="PF09912">
    <property type="entry name" value="DUF2141"/>
    <property type="match status" value="1"/>
</dbReference>
<sequence length="139" mass="15190">MASILILLSQNCFADDSSGNLTIQVRGLLHERGQVIANLFREGDDVMQIEKAYLRTQGNISGNQTRLVFQNLKYGKYAVSVFHDGNGNGNLDHNLLSLPAEPLGFSNGFQLGLFSGLPSFEKLQFVFGPGADTIEITVK</sequence>
<protein>
    <recommendedName>
        <fullName evidence="3">DUF2141 domain-containing protein</fullName>
    </recommendedName>
</protein>
<reference evidence="1 2" key="1">
    <citation type="submission" date="2019-03" db="EMBL/GenBank/DDBJ databases">
        <title>Complete genome sequence of Ferrigenium kumadai strain An22, a microaerophilic iron-oxidizing bacterium isolated from a paddy field soil.</title>
        <authorList>
            <person name="Watanabe T."/>
            <person name="Asakawa S."/>
        </authorList>
    </citation>
    <scope>NUCLEOTIDE SEQUENCE [LARGE SCALE GENOMIC DNA]</scope>
    <source>
        <strain evidence="1 2">An22</strain>
    </source>
</reference>
<evidence type="ECO:0000313" key="1">
    <source>
        <dbReference type="EMBL" id="BBI99008.1"/>
    </source>
</evidence>
<evidence type="ECO:0000313" key="2">
    <source>
        <dbReference type="Proteomes" id="UP001319121"/>
    </source>
</evidence>
<dbReference type="Proteomes" id="UP001319121">
    <property type="component" value="Chromosome"/>
</dbReference>